<name>A0A3N4Z0I6_9MICO</name>
<dbReference type="AlphaFoldDB" id="A0A3N4Z0I6"/>
<dbReference type="OrthoDB" id="5147035at2"/>
<proteinExistence type="predicted"/>
<reference evidence="1 2" key="1">
    <citation type="submission" date="2018-11" db="EMBL/GenBank/DDBJ databases">
        <title>Sequencing the genomes of 1000 actinobacteria strains.</title>
        <authorList>
            <person name="Klenk H.-P."/>
        </authorList>
    </citation>
    <scope>NUCLEOTIDE SEQUENCE [LARGE SCALE GENOMIC DNA]</scope>
    <source>
        <strain evidence="1 2">DSM 15700</strain>
    </source>
</reference>
<evidence type="ECO:0000313" key="1">
    <source>
        <dbReference type="EMBL" id="RPF19608.1"/>
    </source>
</evidence>
<accession>A0A3N4Z0I6</accession>
<evidence type="ECO:0000313" key="2">
    <source>
        <dbReference type="Proteomes" id="UP000280501"/>
    </source>
</evidence>
<dbReference type="RefSeq" id="WP_123812890.1">
    <property type="nucleotide sequence ID" value="NZ_RKQZ01000001.1"/>
</dbReference>
<dbReference type="Proteomes" id="UP000280501">
    <property type="component" value="Unassembled WGS sequence"/>
</dbReference>
<sequence length="111" mass="11849">MSGHAPTRSGPAELVAVTALIAHVTDTHALEVRAGVDHLDLGDEILGTISVDLLVAQASAAERLATRLRLMERSGHHASRDGGVAWRCWSGWLAAAKWSLPVSLHLTTLDR</sequence>
<organism evidence="1 2">
    <name type="scientific">Myceligenerans xiligouense</name>
    <dbReference type="NCBI Taxonomy" id="253184"/>
    <lineage>
        <taxon>Bacteria</taxon>
        <taxon>Bacillati</taxon>
        <taxon>Actinomycetota</taxon>
        <taxon>Actinomycetes</taxon>
        <taxon>Micrococcales</taxon>
        <taxon>Promicromonosporaceae</taxon>
        <taxon>Myceligenerans</taxon>
    </lineage>
</organism>
<protein>
    <submittedName>
        <fullName evidence="1">Uncharacterized protein</fullName>
    </submittedName>
</protein>
<keyword evidence="2" id="KW-1185">Reference proteome</keyword>
<comment type="caution">
    <text evidence="1">The sequence shown here is derived from an EMBL/GenBank/DDBJ whole genome shotgun (WGS) entry which is preliminary data.</text>
</comment>
<gene>
    <name evidence="1" type="ORF">EDD34_0159</name>
</gene>
<dbReference type="EMBL" id="RKQZ01000001">
    <property type="protein sequence ID" value="RPF19608.1"/>
    <property type="molecule type" value="Genomic_DNA"/>
</dbReference>